<gene>
    <name evidence="1" type="ORF">ARMOST_15749</name>
</gene>
<keyword evidence="2" id="KW-1185">Reference proteome</keyword>
<dbReference type="EMBL" id="FUEG01000016">
    <property type="protein sequence ID" value="SJL12326.1"/>
    <property type="molecule type" value="Genomic_DNA"/>
</dbReference>
<dbReference type="AlphaFoldDB" id="A0A284RU81"/>
<protein>
    <submittedName>
        <fullName evidence="1">Uncharacterized protein</fullName>
    </submittedName>
</protein>
<evidence type="ECO:0000313" key="2">
    <source>
        <dbReference type="Proteomes" id="UP000219338"/>
    </source>
</evidence>
<sequence>MVRVLNQHNWPVQVPIVPQMPRIRSTDLPHEFIDQLGPCLLKAACISRPWDLSPCLIFLPIRSVVLDEIAFSDLAQSSFMDDPNLFTITPRAKAIRSIVVNATTYWYQSPAIISFVYASSRDQIRSLICLGAMEAEHFKIITSSPPLQRLLVFHRHPFVPYHSASFYGIPQWGNALVAKWETFVEILPSAICYRTGQIANVPALATASSRSKDRDYRSTWFRCRDHRGSAAEVFCPLLLSSGLFIGADRREMPCAKTARSFELISEAAVPAGSSVTKMGFFMADATDARTPWPQNSASGGLHEDPYCSRRSFFILRQSVAHKLSDIIMEQLCTAVGGMSMPELAFHGQWYSDGWPGRNVEHNMVEEICTSHYFLALRTLVMGAAWALPVGHFIRFIFLYCPNA</sequence>
<proteinExistence type="predicted"/>
<reference evidence="2" key="1">
    <citation type="journal article" date="2017" name="Nat. Ecol. Evol.">
        <title>Genome expansion and lineage-specific genetic innovations in the forest pathogenic fungi Armillaria.</title>
        <authorList>
            <person name="Sipos G."/>
            <person name="Prasanna A.N."/>
            <person name="Walter M.C."/>
            <person name="O'Connor E."/>
            <person name="Balint B."/>
            <person name="Krizsan K."/>
            <person name="Kiss B."/>
            <person name="Hess J."/>
            <person name="Varga T."/>
            <person name="Slot J."/>
            <person name="Riley R."/>
            <person name="Boka B."/>
            <person name="Rigling D."/>
            <person name="Barry K."/>
            <person name="Lee J."/>
            <person name="Mihaltcheva S."/>
            <person name="LaButti K."/>
            <person name="Lipzen A."/>
            <person name="Waldron R."/>
            <person name="Moloney N.M."/>
            <person name="Sperisen C."/>
            <person name="Kredics L."/>
            <person name="Vagvoelgyi C."/>
            <person name="Patrignani A."/>
            <person name="Fitzpatrick D."/>
            <person name="Nagy I."/>
            <person name="Doyle S."/>
            <person name="Anderson J.B."/>
            <person name="Grigoriev I.V."/>
            <person name="Gueldener U."/>
            <person name="Muensterkoetter M."/>
            <person name="Nagy L.G."/>
        </authorList>
    </citation>
    <scope>NUCLEOTIDE SEQUENCE [LARGE SCALE GENOMIC DNA]</scope>
    <source>
        <strain evidence="2">C18/9</strain>
    </source>
</reference>
<dbReference type="Proteomes" id="UP000219338">
    <property type="component" value="Unassembled WGS sequence"/>
</dbReference>
<name>A0A284RU81_ARMOS</name>
<organism evidence="1 2">
    <name type="scientific">Armillaria ostoyae</name>
    <name type="common">Armillaria root rot fungus</name>
    <dbReference type="NCBI Taxonomy" id="47428"/>
    <lineage>
        <taxon>Eukaryota</taxon>
        <taxon>Fungi</taxon>
        <taxon>Dikarya</taxon>
        <taxon>Basidiomycota</taxon>
        <taxon>Agaricomycotina</taxon>
        <taxon>Agaricomycetes</taxon>
        <taxon>Agaricomycetidae</taxon>
        <taxon>Agaricales</taxon>
        <taxon>Marasmiineae</taxon>
        <taxon>Physalacriaceae</taxon>
        <taxon>Armillaria</taxon>
    </lineage>
</organism>
<evidence type="ECO:0000313" key="1">
    <source>
        <dbReference type="EMBL" id="SJL12326.1"/>
    </source>
</evidence>
<accession>A0A284RU81</accession>